<reference evidence="1" key="2">
    <citation type="submission" date="2021-04" db="EMBL/GenBank/DDBJ databases">
        <authorList>
            <person name="Gilroy R."/>
        </authorList>
    </citation>
    <scope>NUCLEOTIDE SEQUENCE</scope>
    <source>
        <strain evidence="1">3204</strain>
    </source>
</reference>
<reference evidence="1" key="1">
    <citation type="journal article" date="2021" name="PeerJ">
        <title>Extensive microbial diversity within the chicken gut microbiome revealed by metagenomics and culture.</title>
        <authorList>
            <person name="Gilroy R."/>
            <person name="Ravi A."/>
            <person name="Getino M."/>
            <person name="Pursley I."/>
            <person name="Horton D.L."/>
            <person name="Alikhan N.F."/>
            <person name="Baker D."/>
            <person name="Gharbi K."/>
            <person name="Hall N."/>
            <person name="Watson M."/>
            <person name="Adriaenssens E.M."/>
            <person name="Foster-Nyarko E."/>
            <person name="Jarju S."/>
            <person name="Secka A."/>
            <person name="Antonio M."/>
            <person name="Oren A."/>
            <person name="Chaudhuri R.R."/>
            <person name="La Ragione R."/>
            <person name="Hildebrand F."/>
            <person name="Pallen M.J."/>
        </authorList>
    </citation>
    <scope>NUCLEOTIDE SEQUENCE</scope>
    <source>
        <strain evidence="1">3204</strain>
    </source>
</reference>
<organism evidence="1 2">
    <name type="scientific">Candidatus Companilactobacillus pullicola</name>
    <dbReference type="NCBI Taxonomy" id="2838523"/>
    <lineage>
        <taxon>Bacteria</taxon>
        <taxon>Bacillati</taxon>
        <taxon>Bacillota</taxon>
        <taxon>Bacilli</taxon>
        <taxon>Lactobacillales</taxon>
        <taxon>Lactobacillaceae</taxon>
        <taxon>Companilactobacillus</taxon>
    </lineage>
</organism>
<dbReference type="EMBL" id="DXCM01000025">
    <property type="protein sequence ID" value="HIY92091.1"/>
    <property type="molecule type" value="Genomic_DNA"/>
</dbReference>
<gene>
    <name evidence="1" type="ORF">H9820_03985</name>
</gene>
<dbReference type="Proteomes" id="UP000824013">
    <property type="component" value="Unassembled WGS sequence"/>
</dbReference>
<comment type="caution">
    <text evidence="1">The sequence shown here is derived from an EMBL/GenBank/DDBJ whole genome shotgun (WGS) entry which is preliminary data.</text>
</comment>
<dbReference type="AlphaFoldDB" id="A0A9D1ZKZ0"/>
<evidence type="ECO:0000313" key="1">
    <source>
        <dbReference type="EMBL" id="HIY92091.1"/>
    </source>
</evidence>
<accession>A0A9D1ZKZ0</accession>
<name>A0A9D1ZKZ0_9LACO</name>
<evidence type="ECO:0000313" key="2">
    <source>
        <dbReference type="Proteomes" id="UP000824013"/>
    </source>
</evidence>
<sequence length="226" mass="25599">MKTNEVIESLLLNLEEIGNDLIASIAKNNMNSKSLTYDADLLTYVKVIYDGLDESDVTKEMIKRIAQNNMEITKKMIIDTIKSNSVKFDHLDNDLEIVDVFLTGIKNSTSYKLVDKLEDIVEKTLDDIIDGAENQVINGEGIHGYLNLPFDGRLYLLQDFLENADYSDQDLQNNYPSIVKALKLSEGKKKLEQVLSDGFNNAYLDRQDDINPKTTLAIVNELLEKD</sequence>
<protein>
    <submittedName>
        <fullName evidence="1">Uncharacterized protein</fullName>
    </submittedName>
</protein>
<proteinExistence type="predicted"/>